<reference evidence="2" key="2">
    <citation type="submission" date="2022-01" db="EMBL/GenBank/DDBJ databases">
        <authorList>
            <person name="Yamashiro T."/>
            <person name="Shiraishi A."/>
            <person name="Satake H."/>
            <person name="Nakayama K."/>
        </authorList>
    </citation>
    <scope>NUCLEOTIDE SEQUENCE</scope>
</reference>
<proteinExistence type="predicted"/>
<evidence type="ECO:0000313" key="2">
    <source>
        <dbReference type="EMBL" id="GJT38552.1"/>
    </source>
</evidence>
<feature type="region of interest" description="Disordered" evidence="1">
    <location>
        <begin position="132"/>
        <end position="159"/>
    </location>
</feature>
<organism evidence="2 3">
    <name type="scientific">Tanacetum coccineum</name>
    <dbReference type="NCBI Taxonomy" id="301880"/>
    <lineage>
        <taxon>Eukaryota</taxon>
        <taxon>Viridiplantae</taxon>
        <taxon>Streptophyta</taxon>
        <taxon>Embryophyta</taxon>
        <taxon>Tracheophyta</taxon>
        <taxon>Spermatophyta</taxon>
        <taxon>Magnoliopsida</taxon>
        <taxon>eudicotyledons</taxon>
        <taxon>Gunneridae</taxon>
        <taxon>Pentapetalae</taxon>
        <taxon>asterids</taxon>
        <taxon>campanulids</taxon>
        <taxon>Asterales</taxon>
        <taxon>Asteraceae</taxon>
        <taxon>Asteroideae</taxon>
        <taxon>Anthemideae</taxon>
        <taxon>Anthemidinae</taxon>
        <taxon>Tanacetum</taxon>
    </lineage>
</organism>
<dbReference type="Proteomes" id="UP001151760">
    <property type="component" value="Unassembled WGS sequence"/>
</dbReference>
<comment type="caution">
    <text evidence="2">The sequence shown here is derived from an EMBL/GenBank/DDBJ whole genome shotgun (WGS) entry which is preliminary data.</text>
</comment>
<evidence type="ECO:0000256" key="1">
    <source>
        <dbReference type="SAM" id="MobiDB-lite"/>
    </source>
</evidence>
<accession>A0ABQ5DJN2</accession>
<sequence>MRIAGKSMKRPWLIMLTSKHPLMNTMLTYKGFNIITELLKEIKNAVKDDPVIYKKISEATEPFTKISTNKTEVLSLVKGFNFSDLQSFMNALQAHVLKQDEELAAWAKSSTNMAWNLGSRILVNVEGENDNNTAIEDPLSHTEGETNANRKEKSEEPKHSIDANIELIGSSKPQPSITQATTIFFKISSFKLQNVRLLLIFTKCSTLFDVITKACEKFKKAKDAEIQVHKRQHTEKAKRLMELNKKRVEHYIWTISSRLKPEPITDVKIYPNSKLVLDELGPIIQKKKKTIVKDLMTSLGKKYERLKKIHEELRIQSDLPAPIPEQASSQSSRRKRKHMKLKPKIKVPRLECNRSLPEGVPFVNNIVIEEPEYGIFFTDVFGDQAFKRWNDIHKVGVNSLVSYLVMASMIKILENARFCLKLKSTDIAKIARKQSKPDKHGHETDRVNKRQKGFNNAHRYIGWNPSGINKLHLLKAVEIMDREVKQLSGSRVVVPIVKLRGTLGGALSLHG</sequence>
<feature type="region of interest" description="Disordered" evidence="1">
    <location>
        <begin position="320"/>
        <end position="340"/>
    </location>
</feature>
<dbReference type="EMBL" id="BQNB010015312">
    <property type="protein sequence ID" value="GJT38552.1"/>
    <property type="molecule type" value="Genomic_DNA"/>
</dbReference>
<evidence type="ECO:0000313" key="3">
    <source>
        <dbReference type="Proteomes" id="UP001151760"/>
    </source>
</evidence>
<gene>
    <name evidence="2" type="ORF">Tco_0938417</name>
</gene>
<keyword evidence="3" id="KW-1185">Reference proteome</keyword>
<feature type="compositionally biased region" description="Basic and acidic residues" evidence="1">
    <location>
        <begin position="138"/>
        <end position="159"/>
    </location>
</feature>
<reference evidence="2" key="1">
    <citation type="journal article" date="2022" name="Int. J. Mol. Sci.">
        <title>Draft Genome of Tanacetum Coccineum: Genomic Comparison of Closely Related Tanacetum-Family Plants.</title>
        <authorList>
            <person name="Yamashiro T."/>
            <person name="Shiraishi A."/>
            <person name="Nakayama K."/>
            <person name="Satake H."/>
        </authorList>
    </citation>
    <scope>NUCLEOTIDE SEQUENCE</scope>
</reference>
<protein>
    <submittedName>
        <fullName evidence="2">Uncharacterized protein</fullName>
    </submittedName>
</protein>
<name>A0ABQ5DJN2_9ASTR</name>